<accession>A0A179B8J1</accession>
<evidence type="ECO:0000313" key="1">
    <source>
        <dbReference type="EMBL" id="OAP87750.1"/>
    </source>
</evidence>
<dbReference type="Gene3D" id="3.10.450.530">
    <property type="entry name" value="Ribonuclease toxin, BrnT, of type II toxin-antitoxin system"/>
    <property type="match status" value="1"/>
</dbReference>
<gene>
    <name evidence="1" type="ORF">A4H96_12300</name>
</gene>
<name>A0A179B8J1_ACIFR</name>
<reference evidence="1 2" key="1">
    <citation type="submission" date="2016-04" db="EMBL/GenBank/DDBJ databases">
        <title>Acidithiobacillus ferrooxidans genome sequencing and assembly.</title>
        <authorList>
            <person name="Zhou Z."/>
        </authorList>
    </citation>
    <scope>NUCLEOTIDE SEQUENCE [LARGE SCALE GENOMIC DNA]</scope>
    <source>
        <strain evidence="1 2">BY0502</strain>
    </source>
</reference>
<dbReference type="InterPro" id="IPR038573">
    <property type="entry name" value="BrnT_sf"/>
</dbReference>
<evidence type="ECO:0000313" key="2">
    <source>
        <dbReference type="Proteomes" id="UP000078302"/>
    </source>
</evidence>
<protein>
    <recommendedName>
        <fullName evidence="3">BrnT family toxin</fullName>
    </recommendedName>
</protein>
<dbReference type="EMBL" id="LVXZ01000186">
    <property type="protein sequence ID" value="OAP87750.1"/>
    <property type="molecule type" value="Genomic_DNA"/>
</dbReference>
<organism evidence="1 2">
    <name type="scientific">Acidithiobacillus ferrooxidans</name>
    <name type="common">Thiobacillus ferrooxidans</name>
    <dbReference type="NCBI Taxonomy" id="920"/>
    <lineage>
        <taxon>Bacteria</taxon>
        <taxon>Pseudomonadati</taxon>
        <taxon>Pseudomonadota</taxon>
        <taxon>Acidithiobacillia</taxon>
        <taxon>Acidithiobacillales</taxon>
        <taxon>Acidithiobacillaceae</taxon>
        <taxon>Acidithiobacillus</taxon>
    </lineage>
</organism>
<sequence>MDIHYELNGLSFVWDDRKAASNPRKHDGVTFEEGATVFFDPLFRLMDASSDHETRDAAIGSSAAGHLLFVVHIEIEDESIRIISARKLTNDERQDYEYS</sequence>
<dbReference type="AlphaFoldDB" id="A0A179B8J1"/>
<evidence type="ECO:0008006" key="3">
    <source>
        <dbReference type="Google" id="ProtNLM"/>
    </source>
</evidence>
<proteinExistence type="predicted"/>
<keyword evidence="2" id="KW-1185">Reference proteome</keyword>
<dbReference type="InterPro" id="IPR007460">
    <property type="entry name" value="BrnT_toxin"/>
</dbReference>
<comment type="caution">
    <text evidence="1">The sequence shown here is derived from an EMBL/GenBank/DDBJ whole genome shotgun (WGS) entry which is preliminary data.</text>
</comment>
<dbReference type="Proteomes" id="UP000078302">
    <property type="component" value="Unassembled WGS sequence"/>
</dbReference>
<dbReference type="OrthoDB" id="9802417at2"/>
<dbReference type="Pfam" id="PF04365">
    <property type="entry name" value="BrnT_toxin"/>
    <property type="match status" value="1"/>
</dbReference>